<dbReference type="SUPFAM" id="SSF49899">
    <property type="entry name" value="Concanavalin A-like lectins/glucanases"/>
    <property type="match status" value="1"/>
</dbReference>
<dbReference type="InterPro" id="IPR051795">
    <property type="entry name" value="Glycosyl_Hydrlase_43"/>
</dbReference>
<evidence type="ECO:0000256" key="5">
    <source>
        <dbReference type="PIRSR" id="PIRSR606710-2"/>
    </source>
</evidence>
<dbReference type="Proteomes" id="UP000408523">
    <property type="component" value="Unassembled WGS sequence"/>
</dbReference>
<evidence type="ECO:0000313" key="7">
    <source>
        <dbReference type="EMBL" id="CUP47142.1"/>
    </source>
</evidence>
<evidence type="ECO:0000313" key="10">
    <source>
        <dbReference type="Proteomes" id="UP000408523"/>
    </source>
</evidence>
<feature type="site" description="Important for catalytic activity, responsible for pKa modulation of the active site Glu and correct orientation of both the proton donor and substrate" evidence="5">
    <location>
        <position position="244"/>
    </location>
</feature>
<dbReference type="Pfam" id="PF17851">
    <property type="entry name" value="GH43_C2"/>
    <property type="match status" value="1"/>
</dbReference>
<dbReference type="EMBL" id="RWHZ01000041">
    <property type="protein sequence ID" value="TSE47847.1"/>
    <property type="molecule type" value="Genomic_DNA"/>
</dbReference>
<evidence type="ECO:0000259" key="6">
    <source>
        <dbReference type="Pfam" id="PF17851"/>
    </source>
</evidence>
<dbReference type="Proteomes" id="UP000095333">
    <property type="component" value="Unassembled WGS sequence"/>
</dbReference>
<feature type="active site" description="Proton donor" evidence="4">
    <location>
        <position position="310"/>
    </location>
</feature>
<feature type="domain" description="Beta-xylosidase C-terminal Concanavalin A-like" evidence="6">
    <location>
        <begin position="453"/>
        <end position="630"/>
    </location>
</feature>
<dbReference type="Gene3D" id="2.60.120.200">
    <property type="match status" value="1"/>
</dbReference>
<dbReference type="GO" id="GO:0009044">
    <property type="term" value="F:xylan 1,4-beta-xylosidase activity"/>
    <property type="evidence" value="ECO:0007669"/>
    <property type="project" value="UniProtKB-EC"/>
</dbReference>
<dbReference type="PANTHER" id="PTHR42812:SF12">
    <property type="entry name" value="BETA-XYLOSIDASE-RELATED"/>
    <property type="match status" value="1"/>
</dbReference>
<dbReference type="EC" id="3.2.1.37" evidence="7 8"/>
<evidence type="ECO:0000313" key="8">
    <source>
        <dbReference type="EMBL" id="TSE47847.1"/>
    </source>
</evidence>
<dbReference type="GO" id="GO:0005975">
    <property type="term" value="P:carbohydrate metabolic process"/>
    <property type="evidence" value="ECO:0007669"/>
    <property type="project" value="InterPro"/>
</dbReference>
<gene>
    <name evidence="7" type="primary">xynB_6</name>
    <name evidence="8" type="synonym">xynB_5</name>
    <name evidence="8" type="ORF">EH214_02894</name>
    <name evidence="7" type="ORF">ERS852457_04166</name>
</gene>
<dbReference type="InterPro" id="IPR013320">
    <property type="entry name" value="ConA-like_dom_sf"/>
</dbReference>
<dbReference type="PANTHER" id="PTHR42812">
    <property type="entry name" value="BETA-XYLOSIDASE"/>
    <property type="match status" value="1"/>
</dbReference>
<dbReference type="EMBL" id="CYZI01000057">
    <property type="protein sequence ID" value="CUP47142.1"/>
    <property type="molecule type" value="Genomic_DNA"/>
</dbReference>
<organism evidence="7 9">
    <name type="scientific">Phocaeicola vulgatus</name>
    <name type="common">Bacteroides vulgatus</name>
    <dbReference type="NCBI Taxonomy" id="821"/>
    <lineage>
        <taxon>Bacteria</taxon>
        <taxon>Pseudomonadati</taxon>
        <taxon>Bacteroidota</taxon>
        <taxon>Bacteroidia</taxon>
        <taxon>Bacteroidales</taxon>
        <taxon>Bacteroidaceae</taxon>
        <taxon>Phocaeicola</taxon>
    </lineage>
</organism>
<sequence>MYCNASKDSCNTFEARCNSTKDACIMQRIYIRRHFLYLRLKSVKELVNYNTRKTMKQKQKLKRWSGVLIALGVLGSSFTSCSSIKKGNDLPVVGKSVALFDYFNYKGEDDVYISNPLPGDDYFYNPILPGWYSDPSICTNGEGDYFLAVSTFTYYPGVPLFHSKDLVNWKQVGHILNRPSQLVNMEGQHVSGGIFAPAISYNPHNKTYYMVTTNVGVGNFFVKTQDPFGEWSDPIMLPEVTGIDPSFFFDEDGKAYLVNNDDAPDNKPEYSGHRTIRVQEFDVNADKTVGPRKILVNKGARPEDKPIWIEGPHLYKINGNYFLMSAEGGTAGWHSEVIFRGDSPTGKFTPWKNNPILTQRQLDAERPNPVTCAGHADLVQTREGDWWAVFLACRPINNTFENLGRETFMMPVKWSEDGFPYMTQGDDLVPVIVRREGVKRDESATFGNFEMNDGFDGQTLGMEWMTLRAPATGLYSLSQTPGYLTLKCDSVSASEKKVPAFICRRLQHHKFECSTRMLFCPQSKAEQAGILLFKDEKHQYFLAVGRDDQGECISLRQIGDGESKVLASVRLDDGGVLTDLKVVSRGTHYDFYYARQEGVWYVLCRNVDAGYLSTATAGGFTGTTIGMYATLK</sequence>
<dbReference type="AlphaFoldDB" id="A0A174NEQ6"/>
<reference evidence="8 10" key="2">
    <citation type="journal article" date="2019" name="Nat. Commun.">
        <title>Gram positive-like bacteriocins with broad spectrum anti-Bacteroidales activity encoded on mobile elements of the human gut microbiota.</title>
        <authorList>
            <person name="Bechon N."/>
            <person name="Coyne M.J.Jr."/>
            <person name="Laclare-Mceneany V."/>
            <person name="Chatzidaki-Livanis M."/>
            <person name="Ghigo J.-M."/>
            <person name="Comstock L.E."/>
        </authorList>
    </citation>
    <scope>NUCLEOTIDE SEQUENCE [LARGE SCALE GENOMIC DNA]</scope>
    <source>
        <strain evidence="8 10">CL01T12C17</strain>
    </source>
</reference>
<proteinExistence type="inferred from homology"/>
<evidence type="ECO:0000256" key="4">
    <source>
        <dbReference type="PIRSR" id="PIRSR606710-1"/>
    </source>
</evidence>
<keyword evidence="3 7" id="KW-0326">Glycosidase</keyword>
<dbReference type="InterPro" id="IPR006710">
    <property type="entry name" value="Glyco_hydro_43"/>
</dbReference>
<evidence type="ECO:0000256" key="3">
    <source>
        <dbReference type="ARBA" id="ARBA00023295"/>
    </source>
</evidence>
<evidence type="ECO:0000256" key="1">
    <source>
        <dbReference type="ARBA" id="ARBA00009865"/>
    </source>
</evidence>
<dbReference type="InterPro" id="IPR041542">
    <property type="entry name" value="GH43_C2"/>
</dbReference>
<comment type="similarity">
    <text evidence="1">Belongs to the glycosyl hydrolase 43 family.</text>
</comment>
<feature type="active site" description="Proton acceptor" evidence="4">
    <location>
        <position position="134"/>
    </location>
</feature>
<dbReference type="CDD" id="cd18617">
    <property type="entry name" value="GH43_XynB-like"/>
    <property type="match status" value="1"/>
</dbReference>
<dbReference type="InterPro" id="IPR023296">
    <property type="entry name" value="Glyco_hydro_beta-prop_sf"/>
</dbReference>
<name>A0A174NEQ6_PHOVU</name>
<keyword evidence="2 7" id="KW-0378">Hydrolase</keyword>
<protein>
    <submittedName>
        <fullName evidence="7 8">Beta-xylosidase</fullName>
        <ecNumber evidence="7 8">3.2.1.37</ecNumber>
    </submittedName>
</protein>
<dbReference type="Gene3D" id="2.115.10.20">
    <property type="entry name" value="Glycosyl hydrolase domain, family 43"/>
    <property type="match status" value="1"/>
</dbReference>
<reference evidence="7 9" key="1">
    <citation type="submission" date="2015-09" db="EMBL/GenBank/DDBJ databases">
        <authorList>
            <consortium name="Pathogen Informatics"/>
        </authorList>
    </citation>
    <scope>NUCLEOTIDE SEQUENCE [LARGE SCALE GENOMIC DNA]</scope>
    <source>
        <strain evidence="7 9">2789STDY5834842</strain>
    </source>
</reference>
<dbReference type="Pfam" id="PF04616">
    <property type="entry name" value="Glyco_hydro_43"/>
    <property type="match status" value="1"/>
</dbReference>
<dbReference type="SUPFAM" id="SSF75005">
    <property type="entry name" value="Arabinanase/levansucrase/invertase"/>
    <property type="match status" value="1"/>
</dbReference>
<evidence type="ECO:0000256" key="2">
    <source>
        <dbReference type="ARBA" id="ARBA00022801"/>
    </source>
</evidence>
<evidence type="ECO:0000313" key="9">
    <source>
        <dbReference type="Proteomes" id="UP000095333"/>
    </source>
</evidence>
<accession>A0A174NEQ6</accession>